<keyword evidence="9 11" id="KW-0030">Aminoacyl-tRNA synthetase</keyword>
<evidence type="ECO:0000256" key="8">
    <source>
        <dbReference type="ARBA" id="ARBA00022917"/>
    </source>
</evidence>
<dbReference type="GO" id="GO:0006420">
    <property type="term" value="P:arginyl-tRNA aminoacylation"/>
    <property type="evidence" value="ECO:0007669"/>
    <property type="project" value="InterPro"/>
</dbReference>
<sequence length="711" mass="77551">MIEQRKFAMTTQDLLIELLTEELPPKALEKLSTAFSNGVHDALVKLGLVDKDAKKHAYATPRRLAVLISGVVAQAADSMKKDKILPVSVGLDKEGNASASLIKKLTAMGFADKTPADLAIENDGKQDVFFISYTQQGAVLHEALQAILTEVAAKLPIPKVMTYQIHAGTTAEQDVSFVRPVKRALVLFGADVLPLTVFGVKSDRVTDGHRFMGEKNLNVPNAHEYAHVLRTQGMVEPDFQVRRESIYEQLKNKAGAHQVIMPEALLDEVTALTEYPVVYKASFEQGFLAVPQECLILTMQTNQKYFAMTDANGALVNEFLVVSNILTDSPEQIIEGNARVVRPRLADAQFFFEQDKKRSLDDMVGKLQTVVYHNKLGSQGERVARVQAVAAYLAEALNADVNDAKRAAYIAKADLVSDMVGEFPELQGIMGRYYATHHGEKADVAAACAEHYQPRFAGDALPETQIGLITALADKLETLVGIWGIGLQPTGEKDPFALRRHALGVVRMILEKKLPLSLTDTLNAVQAQFDGNAQVKHSVVAVKNFMVDRLKGLLKDQGYAPAQIEAVLSNNPDRLDEVMEKLAAVQAFAVLPEAQNLAAANKRCVNILRKAAEKEEAIAEGVNDALLSEAPEQALAQALTAVRPTVHEALAQREYQTALTALASLREPVDAFFADVMVMADDPAVRANRLKLLHDLAQLMNGVADISCLAV</sequence>
<dbReference type="Proteomes" id="UP000252182">
    <property type="component" value="Chromosome"/>
</dbReference>
<evidence type="ECO:0000256" key="6">
    <source>
        <dbReference type="ARBA" id="ARBA00022741"/>
    </source>
</evidence>
<evidence type="ECO:0000256" key="5">
    <source>
        <dbReference type="ARBA" id="ARBA00022598"/>
    </source>
</evidence>
<dbReference type="PRINTS" id="PR01045">
    <property type="entry name" value="TRNASYNTHGB"/>
</dbReference>
<keyword evidence="8 11" id="KW-0648">Protein biosynthesis</keyword>
<feature type="domain" description="DALR anticodon binding" evidence="12">
    <location>
        <begin position="603"/>
        <end position="700"/>
    </location>
</feature>
<dbReference type="Gene3D" id="1.10.730.10">
    <property type="entry name" value="Isoleucyl-tRNA Synthetase, Domain 1"/>
    <property type="match status" value="1"/>
</dbReference>
<dbReference type="PANTHER" id="PTHR30075:SF2">
    <property type="entry name" value="GLYCINE--TRNA LIGASE, CHLOROPLASTIC_MITOCHONDRIAL 2"/>
    <property type="match status" value="1"/>
</dbReference>
<organism evidence="13 14">
    <name type="scientific">Ephemeroptericola cinctiostellae</name>
    <dbReference type="NCBI Taxonomy" id="2268024"/>
    <lineage>
        <taxon>Bacteria</taxon>
        <taxon>Pseudomonadati</taxon>
        <taxon>Pseudomonadota</taxon>
        <taxon>Betaproteobacteria</taxon>
        <taxon>Burkholderiales</taxon>
        <taxon>Burkholderiaceae</taxon>
        <taxon>Ephemeroptericola</taxon>
    </lineage>
</organism>
<accession>A0A345DE09</accession>
<dbReference type="PANTHER" id="PTHR30075">
    <property type="entry name" value="GLYCYL-TRNA SYNTHETASE"/>
    <property type="match status" value="1"/>
</dbReference>
<evidence type="ECO:0000313" key="14">
    <source>
        <dbReference type="Proteomes" id="UP000252182"/>
    </source>
</evidence>
<comment type="similarity">
    <text evidence="2 11">Belongs to the class-II aminoacyl-tRNA synthetase family.</text>
</comment>
<evidence type="ECO:0000259" key="12">
    <source>
        <dbReference type="SMART" id="SM00836"/>
    </source>
</evidence>
<dbReference type="PROSITE" id="PS50861">
    <property type="entry name" value="AA_TRNA_LIGASE_II_GLYAB"/>
    <property type="match status" value="1"/>
</dbReference>
<dbReference type="AlphaFoldDB" id="A0A345DE09"/>
<comment type="subcellular location">
    <subcellularLocation>
        <location evidence="1 11">Cytoplasm</location>
    </subcellularLocation>
</comment>
<evidence type="ECO:0000256" key="1">
    <source>
        <dbReference type="ARBA" id="ARBA00004496"/>
    </source>
</evidence>
<dbReference type="EMBL" id="CP031124">
    <property type="protein sequence ID" value="AXF86597.1"/>
    <property type="molecule type" value="Genomic_DNA"/>
</dbReference>
<evidence type="ECO:0000256" key="2">
    <source>
        <dbReference type="ARBA" id="ARBA00008226"/>
    </source>
</evidence>
<dbReference type="GO" id="GO:0005524">
    <property type="term" value="F:ATP binding"/>
    <property type="evidence" value="ECO:0007669"/>
    <property type="project" value="UniProtKB-UniRule"/>
</dbReference>
<dbReference type="Pfam" id="PF02092">
    <property type="entry name" value="tRNA_synt_2f"/>
    <property type="match status" value="1"/>
</dbReference>
<dbReference type="GO" id="GO:0006426">
    <property type="term" value="P:glycyl-tRNA aminoacylation"/>
    <property type="evidence" value="ECO:0007669"/>
    <property type="project" value="UniProtKB-UniRule"/>
</dbReference>
<dbReference type="Pfam" id="PF05746">
    <property type="entry name" value="DALR_1"/>
    <property type="match status" value="1"/>
</dbReference>
<dbReference type="SUPFAM" id="SSF47323">
    <property type="entry name" value="Anticodon-binding domain of a subclass of class I aminoacyl-tRNA synthetases"/>
    <property type="match status" value="1"/>
</dbReference>
<proteinExistence type="inferred from homology"/>
<evidence type="ECO:0000256" key="4">
    <source>
        <dbReference type="ARBA" id="ARBA00022490"/>
    </source>
</evidence>
<dbReference type="InterPro" id="IPR008909">
    <property type="entry name" value="DALR_anticod-bd"/>
</dbReference>
<evidence type="ECO:0000256" key="9">
    <source>
        <dbReference type="ARBA" id="ARBA00023146"/>
    </source>
</evidence>
<dbReference type="InterPro" id="IPR006194">
    <property type="entry name" value="Gly-tRNA-synth_heterodimer"/>
</dbReference>
<dbReference type="KEGG" id="hyf:DTO96_102352"/>
<dbReference type="GO" id="GO:0005829">
    <property type="term" value="C:cytosol"/>
    <property type="evidence" value="ECO:0007669"/>
    <property type="project" value="TreeGrafter"/>
</dbReference>
<dbReference type="GO" id="GO:0004814">
    <property type="term" value="F:arginine-tRNA ligase activity"/>
    <property type="evidence" value="ECO:0007669"/>
    <property type="project" value="InterPro"/>
</dbReference>
<dbReference type="EC" id="6.1.1.14" evidence="11"/>
<keyword evidence="5 11" id="KW-0436">Ligase</keyword>
<evidence type="ECO:0000256" key="11">
    <source>
        <dbReference type="HAMAP-Rule" id="MF_00255"/>
    </source>
</evidence>
<evidence type="ECO:0000256" key="7">
    <source>
        <dbReference type="ARBA" id="ARBA00022840"/>
    </source>
</evidence>
<dbReference type="SMART" id="SM00836">
    <property type="entry name" value="DALR_1"/>
    <property type="match status" value="1"/>
</dbReference>
<evidence type="ECO:0000313" key="13">
    <source>
        <dbReference type="EMBL" id="AXF86597.1"/>
    </source>
</evidence>
<comment type="subunit">
    <text evidence="3 11">Tetramer of two alpha and two beta subunits.</text>
</comment>
<reference evidence="14" key="1">
    <citation type="submission" date="2018-07" db="EMBL/GenBank/DDBJ databases">
        <authorList>
            <person name="Kim H."/>
        </authorList>
    </citation>
    <scope>NUCLEOTIDE SEQUENCE [LARGE SCALE GENOMIC DNA]</scope>
    <source>
        <strain evidence="14">F02</strain>
    </source>
</reference>
<dbReference type="NCBIfam" id="TIGR00211">
    <property type="entry name" value="glyS"/>
    <property type="match status" value="1"/>
</dbReference>
<keyword evidence="14" id="KW-1185">Reference proteome</keyword>
<dbReference type="InterPro" id="IPR015944">
    <property type="entry name" value="Gly-tRNA-synth_bsu"/>
</dbReference>
<name>A0A345DE09_9BURK</name>
<protein>
    <recommendedName>
        <fullName evidence="11">Glycine--tRNA ligase beta subunit</fullName>
        <ecNumber evidence="11">6.1.1.14</ecNumber>
    </recommendedName>
    <alternativeName>
        <fullName evidence="11">Glycyl-tRNA synthetase beta subunit</fullName>
        <shortName evidence="11">GlyRS</shortName>
    </alternativeName>
</protein>
<dbReference type="GO" id="GO:0004820">
    <property type="term" value="F:glycine-tRNA ligase activity"/>
    <property type="evidence" value="ECO:0007669"/>
    <property type="project" value="UniProtKB-UniRule"/>
</dbReference>
<keyword evidence="7 11" id="KW-0067">ATP-binding</keyword>
<dbReference type="HAMAP" id="MF_00255">
    <property type="entry name" value="Gly_tRNA_synth_beta"/>
    <property type="match status" value="1"/>
</dbReference>
<evidence type="ECO:0000256" key="10">
    <source>
        <dbReference type="ARBA" id="ARBA00047937"/>
    </source>
</evidence>
<comment type="catalytic activity">
    <reaction evidence="10 11">
        <text>tRNA(Gly) + glycine + ATP = glycyl-tRNA(Gly) + AMP + diphosphate</text>
        <dbReference type="Rhea" id="RHEA:16013"/>
        <dbReference type="Rhea" id="RHEA-COMP:9664"/>
        <dbReference type="Rhea" id="RHEA-COMP:9683"/>
        <dbReference type="ChEBI" id="CHEBI:30616"/>
        <dbReference type="ChEBI" id="CHEBI:33019"/>
        <dbReference type="ChEBI" id="CHEBI:57305"/>
        <dbReference type="ChEBI" id="CHEBI:78442"/>
        <dbReference type="ChEBI" id="CHEBI:78522"/>
        <dbReference type="ChEBI" id="CHEBI:456215"/>
        <dbReference type="EC" id="6.1.1.14"/>
    </reaction>
</comment>
<evidence type="ECO:0000256" key="3">
    <source>
        <dbReference type="ARBA" id="ARBA00011209"/>
    </source>
</evidence>
<keyword evidence="4 11" id="KW-0963">Cytoplasm</keyword>
<gene>
    <name evidence="11 13" type="primary">glyS</name>
    <name evidence="13" type="ORF">DTO96_102352</name>
</gene>
<keyword evidence="6 11" id="KW-0547">Nucleotide-binding</keyword>
<dbReference type="InterPro" id="IPR009080">
    <property type="entry name" value="tRNAsynth_Ia_anticodon-bd"/>
</dbReference>
<dbReference type="SUPFAM" id="SSF109604">
    <property type="entry name" value="HD-domain/PDEase-like"/>
    <property type="match status" value="1"/>
</dbReference>